<dbReference type="Proteomes" id="UP000315440">
    <property type="component" value="Unassembled WGS sequence"/>
</dbReference>
<organism evidence="1 2">
    <name type="scientific">Pseudobythopirellula maris</name>
    <dbReference type="NCBI Taxonomy" id="2527991"/>
    <lineage>
        <taxon>Bacteria</taxon>
        <taxon>Pseudomonadati</taxon>
        <taxon>Planctomycetota</taxon>
        <taxon>Planctomycetia</taxon>
        <taxon>Pirellulales</taxon>
        <taxon>Lacipirellulaceae</taxon>
        <taxon>Pseudobythopirellula</taxon>
    </lineage>
</organism>
<reference evidence="1 2" key="1">
    <citation type="submission" date="2019-02" db="EMBL/GenBank/DDBJ databases">
        <title>Deep-cultivation of Planctomycetes and their phenomic and genomic characterization uncovers novel biology.</title>
        <authorList>
            <person name="Wiegand S."/>
            <person name="Jogler M."/>
            <person name="Boedeker C."/>
            <person name="Pinto D."/>
            <person name="Vollmers J."/>
            <person name="Rivas-Marin E."/>
            <person name="Kohn T."/>
            <person name="Peeters S.H."/>
            <person name="Heuer A."/>
            <person name="Rast P."/>
            <person name="Oberbeckmann S."/>
            <person name="Bunk B."/>
            <person name="Jeske O."/>
            <person name="Meyerdierks A."/>
            <person name="Storesund J.E."/>
            <person name="Kallscheuer N."/>
            <person name="Luecker S."/>
            <person name="Lage O.M."/>
            <person name="Pohl T."/>
            <person name="Merkel B.J."/>
            <person name="Hornburger P."/>
            <person name="Mueller R.-W."/>
            <person name="Bruemmer F."/>
            <person name="Labrenz M."/>
            <person name="Spormann A.M."/>
            <person name="Op Den Camp H."/>
            <person name="Overmann J."/>
            <person name="Amann R."/>
            <person name="Jetten M.S.M."/>
            <person name="Mascher T."/>
            <person name="Medema M.H."/>
            <person name="Devos D.P."/>
            <person name="Kaster A.-K."/>
            <person name="Ovreas L."/>
            <person name="Rohde M."/>
            <person name="Galperin M.Y."/>
            <person name="Jogler C."/>
        </authorList>
    </citation>
    <scope>NUCLEOTIDE SEQUENCE [LARGE SCALE GENOMIC DNA]</scope>
    <source>
        <strain evidence="1 2">Mal64</strain>
    </source>
</reference>
<dbReference type="AlphaFoldDB" id="A0A5C5ZV00"/>
<dbReference type="EMBL" id="SJPQ01000001">
    <property type="protein sequence ID" value="TWT90935.1"/>
    <property type="molecule type" value="Genomic_DNA"/>
</dbReference>
<gene>
    <name evidence="1" type="ORF">Mal64_13340</name>
</gene>
<name>A0A5C5ZV00_9BACT</name>
<protein>
    <submittedName>
        <fullName evidence="1">Uncharacterized protein</fullName>
    </submittedName>
</protein>
<evidence type="ECO:0000313" key="2">
    <source>
        <dbReference type="Proteomes" id="UP000315440"/>
    </source>
</evidence>
<comment type="caution">
    <text evidence="1">The sequence shown here is derived from an EMBL/GenBank/DDBJ whole genome shotgun (WGS) entry which is preliminary data.</text>
</comment>
<keyword evidence="2" id="KW-1185">Reference proteome</keyword>
<proteinExistence type="predicted"/>
<evidence type="ECO:0000313" key="1">
    <source>
        <dbReference type="EMBL" id="TWT90935.1"/>
    </source>
</evidence>
<accession>A0A5C5ZV00</accession>
<sequence length="35" mass="3636">MRGGSQVGACDSVRALGVLLEEGKEMMEQDADPGV</sequence>